<dbReference type="Proteomes" id="UP000249746">
    <property type="component" value="Unassembled WGS sequence"/>
</dbReference>
<gene>
    <name evidence="1" type="ORF">B6S12_10550</name>
</gene>
<dbReference type="EMBL" id="NBIU01000084">
    <property type="protein sequence ID" value="PZT47162.1"/>
    <property type="molecule type" value="Genomic_DNA"/>
</dbReference>
<dbReference type="AlphaFoldDB" id="A0A2W6MRQ6"/>
<organism evidence="1 2">
    <name type="scientific">Helicobacter valdiviensis</name>
    <dbReference type="NCBI Taxonomy" id="1458358"/>
    <lineage>
        <taxon>Bacteria</taxon>
        <taxon>Pseudomonadati</taxon>
        <taxon>Campylobacterota</taxon>
        <taxon>Epsilonproteobacteria</taxon>
        <taxon>Campylobacterales</taxon>
        <taxon>Helicobacteraceae</taxon>
        <taxon>Helicobacter</taxon>
    </lineage>
</organism>
<evidence type="ECO:0000313" key="2">
    <source>
        <dbReference type="Proteomes" id="UP000249746"/>
    </source>
</evidence>
<reference evidence="1 2" key="1">
    <citation type="submission" date="2017-03" db="EMBL/GenBank/DDBJ databases">
        <title>Genomic and clinical evidence uncovers the enterohepatic species Helicobacter valdiviensis as a potential human intestinal pathogen.</title>
        <authorList>
            <person name="Fresia P."/>
            <person name="Jara R."/>
            <person name="Sierra R."/>
            <person name="Ferres I."/>
            <person name="Greif G."/>
            <person name="Iraola G."/>
            <person name="Collado L."/>
        </authorList>
    </citation>
    <scope>NUCLEOTIDE SEQUENCE [LARGE SCALE GENOMIC DNA]</scope>
    <source>
        <strain evidence="1 2">WBE14</strain>
    </source>
</reference>
<sequence length="488" mass="57399">MAQAELLENLSKQAKFAQNEEENIVSLKVAYPEARDGEIVFNQKRATFLSNYLLEKESVVDATKPFAPGTYIELVAPLFEGIDNIEWGYSIKYSTADTKEKIVEYTALDIQETNFIFWRNPKDANLGFSHQIGFFLPLQREQEEEFNEYKIIVYAFRNSMGRKPNENDPRITIDMSFRVGKGNIEEFTRIEQVTLYQKALEGDLDSWNSLRQICNIKEAVGFLKENKNQLKKFYHENPAYNLINEDGNPKYNVAFDYFGIYQQLAGKIAYIYYRFDLANEEFIKNASNGNEYLKTRKDFINAVQKIFINDYKQKLKNCFTTHSNKEFYIKNFINDVGKKLRIAPCKKTDNTSFMDTKVLCMPKVVINNNLRYLGSYNRFNNTMKIRIDSDCNEEILDNLLDTIIHELRHFYVYYQIDNGNTNELLQFIYYNAGFFYDKNFVFFGAFKKKCMFFDESALECKSNQETPLYYLQPSERDARICACKFMQE</sequence>
<protein>
    <recommendedName>
        <fullName evidence="3">SprT-like domain-containing protein</fullName>
    </recommendedName>
</protein>
<accession>A0A2W6MRQ6</accession>
<proteinExistence type="predicted"/>
<keyword evidence="2" id="KW-1185">Reference proteome</keyword>
<evidence type="ECO:0008006" key="3">
    <source>
        <dbReference type="Google" id="ProtNLM"/>
    </source>
</evidence>
<dbReference type="RefSeq" id="WP_111230725.1">
    <property type="nucleotide sequence ID" value="NZ_NBIU01000084.1"/>
</dbReference>
<name>A0A2W6MRQ6_9HELI</name>
<comment type="caution">
    <text evidence="1">The sequence shown here is derived from an EMBL/GenBank/DDBJ whole genome shotgun (WGS) entry which is preliminary data.</text>
</comment>
<evidence type="ECO:0000313" key="1">
    <source>
        <dbReference type="EMBL" id="PZT47162.1"/>
    </source>
</evidence>